<reference evidence="8" key="1">
    <citation type="submission" date="2021-01" db="EMBL/GenBank/DDBJ databases">
        <title>Lacisediminihabitans sp. nov. strain G11-30, isolated from Antarctic Soil.</title>
        <authorList>
            <person name="Li J."/>
        </authorList>
    </citation>
    <scope>NUCLEOTIDE SEQUENCE</scope>
    <source>
        <strain evidence="8">G11-30</strain>
    </source>
</reference>
<keyword evidence="9" id="KW-1185">Reference proteome</keyword>
<proteinExistence type="inferred from homology"/>
<dbReference type="NCBIfam" id="NF011100">
    <property type="entry name" value="PRK14527.1"/>
    <property type="match status" value="1"/>
</dbReference>
<dbReference type="RefSeq" id="WP_200556586.1">
    <property type="nucleotide sequence ID" value="NZ_JAEPES010000004.1"/>
</dbReference>
<dbReference type="GO" id="GO:0005524">
    <property type="term" value="F:ATP binding"/>
    <property type="evidence" value="ECO:0007669"/>
    <property type="project" value="UniProtKB-UniRule"/>
</dbReference>
<comment type="subcellular location">
    <subcellularLocation>
        <location evidence="5 7">Cytoplasm</location>
    </subcellularLocation>
</comment>
<comment type="caution">
    <text evidence="8">The sequence shown here is derived from an EMBL/GenBank/DDBJ whole genome shotgun (WGS) entry which is preliminary data.</text>
</comment>
<keyword evidence="1 5" id="KW-0808">Transferase</keyword>
<dbReference type="GO" id="GO:0005737">
    <property type="term" value="C:cytoplasm"/>
    <property type="evidence" value="ECO:0007669"/>
    <property type="project" value="UniProtKB-SubCell"/>
</dbReference>
<comment type="domain">
    <text evidence="5">Consists of three domains, a large central CORE domain and two small peripheral domains, NMPbind and LID, which undergo movements during catalysis. The LID domain closes over the site of phosphoryl transfer upon ATP binding. Assembling and dissambling the active center during each catalytic cycle provides an effective means to prevent ATP hydrolysis.</text>
</comment>
<dbReference type="HAMAP" id="MF_00235">
    <property type="entry name" value="Adenylate_kinase_Adk"/>
    <property type="match status" value="1"/>
</dbReference>
<sequence length="195" mass="21048">MTRLLIVGPPGAGKGTQSALISTSYGIPAIATGDIFRQNIKDQTPLGVEVKAIVDAGDYVPDSLTNELVKNRLLEEDAREGFLLDGYPRTLEQIAFLDELLASKGQSLDAVILLNADTDAVVARLRNRAQEQGRADDTEEAIRHRQDVFARETTPLIPVYREKGLLIEVDGLGEVEAVAARIAEALSARGLRTAA</sequence>
<feature type="binding site" evidence="5">
    <location>
        <begin position="58"/>
        <end position="60"/>
    </location>
    <ligand>
        <name>AMP</name>
        <dbReference type="ChEBI" id="CHEBI:456215"/>
    </ligand>
</feature>
<gene>
    <name evidence="5" type="primary">adk</name>
    <name evidence="8" type="ORF">IV501_12080</name>
</gene>
<evidence type="ECO:0000256" key="7">
    <source>
        <dbReference type="RuleBase" id="RU003331"/>
    </source>
</evidence>
<keyword evidence="5 7" id="KW-0067">ATP-binding</keyword>
<keyword evidence="5" id="KW-0963">Cytoplasm</keyword>
<comment type="pathway">
    <text evidence="5">Purine metabolism; AMP biosynthesis via salvage pathway; AMP from ADP: step 1/1.</text>
</comment>
<dbReference type="InterPro" id="IPR033690">
    <property type="entry name" value="Adenylat_kinase_CS"/>
</dbReference>
<dbReference type="InterPro" id="IPR027417">
    <property type="entry name" value="P-loop_NTPase"/>
</dbReference>
<dbReference type="PROSITE" id="PS00113">
    <property type="entry name" value="ADENYLATE_KINASE"/>
    <property type="match status" value="1"/>
</dbReference>
<dbReference type="InterPro" id="IPR000850">
    <property type="entry name" value="Adenylat/UMP-CMP_kin"/>
</dbReference>
<dbReference type="PRINTS" id="PR00094">
    <property type="entry name" value="ADENYLTKNASE"/>
</dbReference>
<feature type="binding site" evidence="5">
    <location>
        <position position="145"/>
    </location>
    <ligand>
        <name>AMP</name>
        <dbReference type="ChEBI" id="CHEBI:456215"/>
    </ligand>
</feature>
<feature type="region of interest" description="NMP" evidence="5">
    <location>
        <begin position="31"/>
        <end position="60"/>
    </location>
</feature>
<dbReference type="CDD" id="cd01428">
    <property type="entry name" value="ADK"/>
    <property type="match status" value="1"/>
</dbReference>
<comment type="similarity">
    <text evidence="5 6">Belongs to the adenylate kinase family.</text>
</comment>
<dbReference type="Gene3D" id="3.40.50.300">
    <property type="entry name" value="P-loop containing nucleotide triphosphate hydrolases"/>
    <property type="match status" value="1"/>
</dbReference>
<dbReference type="NCBIfam" id="NF011105">
    <property type="entry name" value="PRK14532.1"/>
    <property type="match status" value="1"/>
</dbReference>
<evidence type="ECO:0000256" key="2">
    <source>
        <dbReference type="ARBA" id="ARBA00022727"/>
    </source>
</evidence>
<feature type="binding site" evidence="5">
    <location>
        <position position="93"/>
    </location>
    <ligand>
        <name>AMP</name>
        <dbReference type="ChEBI" id="CHEBI:456215"/>
    </ligand>
</feature>
<feature type="binding site" evidence="5">
    <location>
        <begin position="86"/>
        <end position="89"/>
    </location>
    <ligand>
        <name>AMP</name>
        <dbReference type="ChEBI" id="CHEBI:456215"/>
    </ligand>
</feature>
<dbReference type="PANTHER" id="PTHR23359">
    <property type="entry name" value="NUCLEOTIDE KINASE"/>
    <property type="match status" value="1"/>
</dbReference>
<feature type="binding site" evidence="5">
    <location>
        <position position="134"/>
    </location>
    <ligand>
        <name>AMP</name>
        <dbReference type="ChEBI" id="CHEBI:456215"/>
    </ligand>
</feature>
<dbReference type="EC" id="2.7.4.3" evidence="5 7"/>
<keyword evidence="2 5" id="KW-0545">Nucleotide biosynthesis</keyword>
<dbReference type="Proteomes" id="UP000636458">
    <property type="component" value="Unassembled WGS sequence"/>
</dbReference>
<evidence type="ECO:0000256" key="5">
    <source>
        <dbReference type="HAMAP-Rule" id="MF_00235"/>
    </source>
</evidence>
<organism evidence="8 9">
    <name type="scientific">Lacisediminihabitans changchengi</name>
    <dbReference type="NCBI Taxonomy" id="2787634"/>
    <lineage>
        <taxon>Bacteria</taxon>
        <taxon>Bacillati</taxon>
        <taxon>Actinomycetota</taxon>
        <taxon>Actinomycetes</taxon>
        <taxon>Micrococcales</taxon>
        <taxon>Microbacteriaceae</taxon>
        <taxon>Lacisediminihabitans</taxon>
    </lineage>
</organism>
<protein>
    <recommendedName>
        <fullName evidence="5 7">Adenylate kinase</fullName>
        <shortName evidence="5">AK</shortName>
        <ecNumber evidence="5 7">2.7.4.3</ecNumber>
    </recommendedName>
    <alternativeName>
        <fullName evidence="5">ATP-AMP transphosphorylase</fullName>
    </alternativeName>
    <alternativeName>
        <fullName evidence="5">ATP:AMP phosphotransferase</fullName>
    </alternativeName>
    <alternativeName>
        <fullName evidence="5">Adenylate monophosphate kinase</fullName>
    </alternativeName>
</protein>
<name>A0A934W5D2_9MICO</name>
<dbReference type="SUPFAM" id="SSF52540">
    <property type="entry name" value="P-loop containing nucleoside triphosphate hydrolases"/>
    <property type="match status" value="1"/>
</dbReference>
<keyword evidence="4 5" id="KW-0418">Kinase</keyword>
<keyword evidence="3 5" id="KW-0547">Nucleotide-binding</keyword>
<evidence type="ECO:0000256" key="6">
    <source>
        <dbReference type="RuleBase" id="RU003330"/>
    </source>
</evidence>
<accession>A0A934W5D2</accession>
<evidence type="ECO:0000256" key="4">
    <source>
        <dbReference type="ARBA" id="ARBA00022777"/>
    </source>
</evidence>
<evidence type="ECO:0000313" key="8">
    <source>
        <dbReference type="EMBL" id="MBK4348375.1"/>
    </source>
</evidence>
<feature type="binding site" evidence="5">
    <location>
        <position position="37"/>
    </location>
    <ligand>
        <name>AMP</name>
        <dbReference type="ChEBI" id="CHEBI:456215"/>
    </ligand>
</feature>
<feature type="binding site" evidence="5">
    <location>
        <begin position="11"/>
        <end position="16"/>
    </location>
    <ligand>
        <name>ATP</name>
        <dbReference type="ChEBI" id="CHEBI:30616"/>
    </ligand>
</feature>
<dbReference type="EMBL" id="JAEPES010000004">
    <property type="protein sequence ID" value="MBK4348375.1"/>
    <property type="molecule type" value="Genomic_DNA"/>
</dbReference>
<dbReference type="GO" id="GO:0004017">
    <property type="term" value="F:AMP kinase activity"/>
    <property type="evidence" value="ECO:0007669"/>
    <property type="project" value="UniProtKB-UniRule"/>
</dbReference>
<comment type="function">
    <text evidence="5">Catalyzes the reversible transfer of the terminal phosphate group between ATP and AMP. Plays an important role in cellular energy homeostasis and in adenine nucleotide metabolism.</text>
</comment>
<comment type="catalytic activity">
    <reaction evidence="5 7">
        <text>AMP + ATP = 2 ADP</text>
        <dbReference type="Rhea" id="RHEA:12973"/>
        <dbReference type="ChEBI" id="CHEBI:30616"/>
        <dbReference type="ChEBI" id="CHEBI:456215"/>
        <dbReference type="ChEBI" id="CHEBI:456216"/>
        <dbReference type="EC" id="2.7.4.3"/>
    </reaction>
</comment>
<feature type="binding site" evidence="5">
    <location>
        <position position="32"/>
    </location>
    <ligand>
        <name>AMP</name>
        <dbReference type="ChEBI" id="CHEBI:456215"/>
    </ligand>
</feature>
<evidence type="ECO:0000313" key="9">
    <source>
        <dbReference type="Proteomes" id="UP000636458"/>
    </source>
</evidence>
<feature type="binding site" evidence="5">
    <location>
        <position position="128"/>
    </location>
    <ligand>
        <name>ATP</name>
        <dbReference type="ChEBI" id="CHEBI:30616"/>
    </ligand>
</feature>
<dbReference type="GO" id="GO:0044209">
    <property type="term" value="P:AMP salvage"/>
    <property type="evidence" value="ECO:0007669"/>
    <property type="project" value="UniProtKB-UniRule"/>
</dbReference>
<feature type="binding site" evidence="5">
    <location>
        <position position="173"/>
    </location>
    <ligand>
        <name>ATP</name>
        <dbReference type="ChEBI" id="CHEBI:30616"/>
    </ligand>
</feature>
<dbReference type="NCBIfam" id="NF001381">
    <property type="entry name" value="PRK00279.1-3"/>
    <property type="match status" value="1"/>
</dbReference>
<evidence type="ECO:0000256" key="3">
    <source>
        <dbReference type="ARBA" id="ARBA00022741"/>
    </source>
</evidence>
<comment type="caution">
    <text evidence="5">Lacks conserved residue(s) required for the propagation of feature annotation.</text>
</comment>
<dbReference type="AlphaFoldDB" id="A0A934W5D2"/>
<comment type="subunit">
    <text evidence="5 7">Monomer.</text>
</comment>
<dbReference type="Pfam" id="PF00406">
    <property type="entry name" value="ADK"/>
    <property type="match status" value="1"/>
</dbReference>
<evidence type="ECO:0000256" key="1">
    <source>
        <dbReference type="ARBA" id="ARBA00022679"/>
    </source>
</evidence>
<dbReference type="NCBIfam" id="NF011104">
    <property type="entry name" value="PRK14531.1"/>
    <property type="match status" value="1"/>
</dbReference>